<feature type="signal peptide" evidence="4">
    <location>
        <begin position="1"/>
        <end position="21"/>
    </location>
</feature>
<dbReference type="SUPFAM" id="SSF53850">
    <property type="entry name" value="Periplasmic binding protein-like II"/>
    <property type="match status" value="1"/>
</dbReference>
<evidence type="ECO:0000256" key="3">
    <source>
        <dbReference type="ARBA" id="ARBA00022729"/>
    </source>
</evidence>
<protein>
    <submittedName>
        <fullName evidence="6">Peptide/nickel transport system substrate-binding protein</fullName>
    </submittedName>
</protein>
<dbReference type="EMBL" id="FOBS01000007">
    <property type="protein sequence ID" value="SEM22363.1"/>
    <property type="molecule type" value="Genomic_DNA"/>
</dbReference>
<proteinExistence type="inferred from homology"/>
<sequence>MKSSFLSFLLIGLFILAGGLAGCSPTDGKPQKTRQQSSGTPAYGDIIVDGSIGDASNLIPLLSSDSTSHDIAGLIYNGLVKYDKNLNIIGDLAESWDISPDGLVITFHLRSNIRWHDGHPFNAEDVLFTYQLTIDPKTPTAYAGDFLKVKKAEVLDAHTFRVSYDKPFAPALMSWGSAILPKHLLAGQDITKTPLARKPIGTGPYKFKEWVTGQKIVLVSNPDYFEGRPYIDGYIMRIIPDMATMFLELRAGGIDRMGLTPLQYTRQTENPLFHREYNKFRYLSFTYTFVGYNLKNPLFADRRVRQALTLAIDKEEIIQGVLLGLGQPSTGPFKPGTWAYNPKVMLFPHDPAKARALLAEAGWRDSNGDGILDRNGQPFAFELLVNQGNEVRSKCAEIIQRRLAEIGISVKIRVVEWAAFVNDFINKRRFDATILGWSIPLDPDLYDVWHSSKTGPQELNFTSFKNEEVDRLLEKGRGAFDLKERKRYYDRIQEILAEEQPYTFLYVPDSLPIVQARFRGIELAPLGISHNFIKWYVPRGEQRLVMTR</sequence>
<dbReference type="Pfam" id="PF00496">
    <property type="entry name" value="SBP_bac_5"/>
    <property type="match status" value="1"/>
</dbReference>
<dbReference type="Gene3D" id="3.10.105.10">
    <property type="entry name" value="Dipeptide-binding Protein, Domain 3"/>
    <property type="match status" value="1"/>
</dbReference>
<dbReference type="PANTHER" id="PTHR30290">
    <property type="entry name" value="PERIPLASMIC BINDING COMPONENT OF ABC TRANSPORTER"/>
    <property type="match status" value="1"/>
</dbReference>
<evidence type="ECO:0000313" key="6">
    <source>
        <dbReference type="EMBL" id="SEM22363.1"/>
    </source>
</evidence>
<feature type="domain" description="Solute-binding protein family 5" evidence="5">
    <location>
        <begin position="88"/>
        <end position="451"/>
    </location>
</feature>
<dbReference type="GO" id="GO:0043190">
    <property type="term" value="C:ATP-binding cassette (ABC) transporter complex"/>
    <property type="evidence" value="ECO:0007669"/>
    <property type="project" value="InterPro"/>
</dbReference>
<dbReference type="PANTHER" id="PTHR30290:SF38">
    <property type="entry name" value="D,D-DIPEPTIDE-BINDING PERIPLASMIC PROTEIN DDPA-RELATED"/>
    <property type="match status" value="1"/>
</dbReference>
<dbReference type="RefSeq" id="WP_093882896.1">
    <property type="nucleotide sequence ID" value="NZ_FOBS01000007.1"/>
</dbReference>
<feature type="chain" id="PRO_5011783319" evidence="4">
    <location>
        <begin position="22"/>
        <end position="548"/>
    </location>
</feature>
<dbReference type="PIRSF" id="PIRSF002741">
    <property type="entry name" value="MppA"/>
    <property type="match status" value="1"/>
</dbReference>
<evidence type="ECO:0000256" key="2">
    <source>
        <dbReference type="ARBA" id="ARBA00022448"/>
    </source>
</evidence>
<keyword evidence="2" id="KW-0813">Transport</keyword>
<dbReference type="Proteomes" id="UP000198744">
    <property type="component" value="Unassembled WGS sequence"/>
</dbReference>
<dbReference type="GO" id="GO:1904680">
    <property type="term" value="F:peptide transmembrane transporter activity"/>
    <property type="evidence" value="ECO:0007669"/>
    <property type="project" value="TreeGrafter"/>
</dbReference>
<dbReference type="Gene3D" id="3.40.190.10">
    <property type="entry name" value="Periplasmic binding protein-like II"/>
    <property type="match status" value="1"/>
</dbReference>
<dbReference type="FunFam" id="3.10.105.10:FF:000006">
    <property type="entry name" value="Peptide ABC transporter substrate-binding protein"/>
    <property type="match status" value="1"/>
</dbReference>
<evidence type="ECO:0000259" key="5">
    <source>
        <dbReference type="Pfam" id="PF00496"/>
    </source>
</evidence>
<dbReference type="InterPro" id="IPR039424">
    <property type="entry name" value="SBP_5"/>
</dbReference>
<dbReference type="OrthoDB" id="9772924at2"/>
<gene>
    <name evidence="6" type="ORF">SAMN04489760_10725</name>
</gene>
<keyword evidence="7" id="KW-1185">Reference proteome</keyword>
<evidence type="ECO:0000256" key="4">
    <source>
        <dbReference type="SAM" id="SignalP"/>
    </source>
</evidence>
<dbReference type="PROSITE" id="PS51257">
    <property type="entry name" value="PROKAR_LIPOPROTEIN"/>
    <property type="match status" value="1"/>
</dbReference>
<reference evidence="6 7" key="1">
    <citation type="submission" date="2016-10" db="EMBL/GenBank/DDBJ databases">
        <authorList>
            <person name="de Groot N.N."/>
        </authorList>
    </citation>
    <scope>NUCLEOTIDE SEQUENCE [LARGE SCALE GENOMIC DNA]</scope>
    <source>
        <strain evidence="6 7">DSM 8423</strain>
    </source>
</reference>
<dbReference type="STRING" id="43775.SAMN04489760_10725"/>
<dbReference type="InterPro" id="IPR000914">
    <property type="entry name" value="SBP_5_dom"/>
</dbReference>
<evidence type="ECO:0000256" key="1">
    <source>
        <dbReference type="ARBA" id="ARBA00005695"/>
    </source>
</evidence>
<accession>A0A1H7WLH0</accession>
<evidence type="ECO:0000313" key="7">
    <source>
        <dbReference type="Proteomes" id="UP000198744"/>
    </source>
</evidence>
<dbReference type="GO" id="GO:0030288">
    <property type="term" value="C:outer membrane-bounded periplasmic space"/>
    <property type="evidence" value="ECO:0007669"/>
    <property type="project" value="UniProtKB-ARBA"/>
</dbReference>
<dbReference type="InterPro" id="IPR030678">
    <property type="entry name" value="Peptide/Ni-bd"/>
</dbReference>
<dbReference type="Gene3D" id="3.90.76.10">
    <property type="entry name" value="Dipeptide-binding Protein, Domain 1"/>
    <property type="match status" value="1"/>
</dbReference>
<dbReference type="AlphaFoldDB" id="A0A1H7WLH0"/>
<dbReference type="GO" id="GO:0015833">
    <property type="term" value="P:peptide transport"/>
    <property type="evidence" value="ECO:0007669"/>
    <property type="project" value="TreeGrafter"/>
</dbReference>
<comment type="similarity">
    <text evidence="1">Belongs to the bacterial solute-binding protein 5 family.</text>
</comment>
<dbReference type="CDD" id="cd08514">
    <property type="entry name" value="PBP2_AppA_like"/>
    <property type="match status" value="1"/>
</dbReference>
<name>A0A1H7WLH0_9BACT</name>
<organism evidence="6 7">
    <name type="scientific">Syntrophus gentianae</name>
    <dbReference type="NCBI Taxonomy" id="43775"/>
    <lineage>
        <taxon>Bacteria</taxon>
        <taxon>Pseudomonadati</taxon>
        <taxon>Thermodesulfobacteriota</taxon>
        <taxon>Syntrophia</taxon>
        <taxon>Syntrophales</taxon>
        <taxon>Syntrophaceae</taxon>
        <taxon>Syntrophus</taxon>
    </lineage>
</organism>
<keyword evidence="3 4" id="KW-0732">Signal</keyword>